<dbReference type="PANTHER" id="PTHR21366">
    <property type="entry name" value="GLYOXALASE FAMILY PROTEIN"/>
    <property type="match status" value="1"/>
</dbReference>
<dbReference type="InterPro" id="IPR029068">
    <property type="entry name" value="Glyas_Bleomycin-R_OHBP_Dase"/>
</dbReference>
<evidence type="ECO:0000259" key="1">
    <source>
        <dbReference type="PROSITE" id="PS51819"/>
    </source>
</evidence>
<dbReference type="PANTHER" id="PTHR21366:SF14">
    <property type="entry name" value="GLYOXALASE DOMAIN-CONTAINING PROTEIN 5"/>
    <property type="match status" value="1"/>
</dbReference>
<comment type="caution">
    <text evidence="2">The sequence shown here is derived from an EMBL/GenBank/DDBJ whole genome shotgun (WGS) entry which is preliminary data.</text>
</comment>
<evidence type="ECO:0000313" key="3">
    <source>
        <dbReference type="Proteomes" id="UP000322530"/>
    </source>
</evidence>
<dbReference type="InterPro" id="IPR004360">
    <property type="entry name" value="Glyas_Fos-R_dOase_dom"/>
</dbReference>
<name>A0A5A5TJD1_9CHLR</name>
<dbReference type="Proteomes" id="UP000322530">
    <property type="component" value="Unassembled WGS sequence"/>
</dbReference>
<dbReference type="Pfam" id="PF00903">
    <property type="entry name" value="Glyoxalase"/>
    <property type="match status" value="1"/>
</dbReference>
<reference evidence="2 3" key="1">
    <citation type="submission" date="2019-01" db="EMBL/GenBank/DDBJ databases">
        <title>Draft genome sequence of Dictyobacter sp. Uno17.</title>
        <authorList>
            <person name="Wang C.M."/>
            <person name="Zheng Y."/>
            <person name="Sakai Y."/>
            <person name="Abe K."/>
            <person name="Yokota A."/>
            <person name="Yabe S."/>
        </authorList>
    </citation>
    <scope>NUCLEOTIDE SEQUENCE [LARGE SCALE GENOMIC DNA]</scope>
    <source>
        <strain evidence="2 3">Uno17</strain>
    </source>
</reference>
<dbReference type="InterPro" id="IPR037523">
    <property type="entry name" value="VOC_core"/>
</dbReference>
<proteinExistence type="predicted"/>
<sequence length="128" mass="14176">MAMQIDHLDHLVLTVHNIQTTCEFYSRVLGMQVITFEEGRKALRFGNQKINLHLKGKEIDPKAQHPTPGSADLCFLSSMPLEQVITHLQSCQVSVLLGPVKQTGATTSLVSLYFRDPDGNLLEVSNAC</sequence>
<dbReference type="SUPFAM" id="SSF54593">
    <property type="entry name" value="Glyoxalase/Bleomycin resistance protein/Dihydroxybiphenyl dioxygenase"/>
    <property type="match status" value="1"/>
</dbReference>
<keyword evidence="3" id="KW-1185">Reference proteome</keyword>
<evidence type="ECO:0000313" key="2">
    <source>
        <dbReference type="EMBL" id="GCF11720.1"/>
    </source>
</evidence>
<accession>A0A5A5TJD1</accession>
<dbReference type="EMBL" id="BIXY01000137">
    <property type="protein sequence ID" value="GCF11720.1"/>
    <property type="molecule type" value="Genomic_DNA"/>
</dbReference>
<gene>
    <name evidence="2" type="primary">glod5</name>
    <name evidence="2" type="ORF">KDI_52840</name>
</gene>
<dbReference type="PROSITE" id="PS51819">
    <property type="entry name" value="VOC"/>
    <property type="match status" value="1"/>
</dbReference>
<dbReference type="CDD" id="cd07253">
    <property type="entry name" value="GLOD5"/>
    <property type="match status" value="1"/>
</dbReference>
<feature type="domain" description="VOC" evidence="1">
    <location>
        <begin position="7"/>
        <end position="127"/>
    </location>
</feature>
<organism evidence="2 3">
    <name type="scientific">Dictyobacter arantiisoli</name>
    <dbReference type="NCBI Taxonomy" id="2014874"/>
    <lineage>
        <taxon>Bacteria</taxon>
        <taxon>Bacillati</taxon>
        <taxon>Chloroflexota</taxon>
        <taxon>Ktedonobacteria</taxon>
        <taxon>Ktedonobacterales</taxon>
        <taxon>Dictyobacteraceae</taxon>
        <taxon>Dictyobacter</taxon>
    </lineage>
</organism>
<dbReference type="InterPro" id="IPR050383">
    <property type="entry name" value="GlyoxalaseI/FosfomycinResist"/>
</dbReference>
<protein>
    <submittedName>
        <fullName evidence="2">Virulence protein</fullName>
    </submittedName>
</protein>
<dbReference type="Gene3D" id="3.10.180.10">
    <property type="entry name" value="2,3-Dihydroxybiphenyl 1,2-Dioxygenase, domain 1"/>
    <property type="match status" value="1"/>
</dbReference>
<dbReference type="AlphaFoldDB" id="A0A5A5TJD1"/>